<feature type="compositionally biased region" description="Basic and acidic residues" evidence="1">
    <location>
        <begin position="421"/>
        <end position="432"/>
    </location>
</feature>
<sequence length="432" mass="47316">MLEYFAYKKYKKNKAEKAASAPSSPGPSSPSVDKGKDKERQRPSSPSKALTLSQPLLNEDDERFLERLTSPVDDDDGPRPPLPPRVKTPDMTSAWDNSDSDSFRKMFDTASAQSHSQATTSLITTRDKGKNALNRGLSFIKTKTARTPSSSSKLAVPAAAETSVEREQDDLSRVLDDLNLAARNNKAFALSSESNELVRKFTLVLKDLVNGVPTAVNDLTSLLDDKDGTLSKNYEKLPSSLKKLVTQLPDKLSDSIAPELLAVAAGAQGLSAEEAAKSGGIKGAAKKLLIPRNLKDLVTKPGAVVSMLKGIMNALKLRWPAFMGTNVIWSLAIFLLLFVLWYCHKRGREVRLGKEKSDAEGNVGVVDGSSRIEELPDDPALPAPEARDSSRRGDGGGRSTAVPVVVEPEGERRRRRRSRSRSRERERERRRD</sequence>
<evidence type="ECO:0000313" key="3">
    <source>
        <dbReference type="EMBL" id="KAK4214393.1"/>
    </source>
</evidence>
<dbReference type="EMBL" id="MU858094">
    <property type="protein sequence ID" value="KAK4214393.1"/>
    <property type="molecule type" value="Genomic_DNA"/>
</dbReference>
<evidence type="ECO:0008006" key="5">
    <source>
        <dbReference type="Google" id="ProtNLM"/>
    </source>
</evidence>
<dbReference type="Proteomes" id="UP001301769">
    <property type="component" value="Unassembled WGS sequence"/>
</dbReference>
<organism evidence="3 4">
    <name type="scientific">Rhypophila decipiens</name>
    <dbReference type="NCBI Taxonomy" id="261697"/>
    <lineage>
        <taxon>Eukaryota</taxon>
        <taxon>Fungi</taxon>
        <taxon>Dikarya</taxon>
        <taxon>Ascomycota</taxon>
        <taxon>Pezizomycotina</taxon>
        <taxon>Sordariomycetes</taxon>
        <taxon>Sordariomycetidae</taxon>
        <taxon>Sordariales</taxon>
        <taxon>Naviculisporaceae</taxon>
        <taxon>Rhypophila</taxon>
    </lineage>
</organism>
<feature type="compositionally biased region" description="Polar residues" evidence="1">
    <location>
        <begin position="43"/>
        <end position="56"/>
    </location>
</feature>
<proteinExistence type="predicted"/>
<feature type="region of interest" description="Disordered" evidence="1">
    <location>
        <begin position="13"/>
        <end position="100"/>
    </location>
</feature>
<feature type="region of interest" description="Disordered" evidence="1">
    <location>
        <begin position="353"/>
        <end position="432"/>
    </location>
</feature>
<evidence type="ECO:0000256" key="2">
    <source>
        <dbReference type="SAM" id="Phobius"/>
    </source>
</evidence>
<accession>A0AAN6Y954</accession>
<reference evidence="3" key="1">
    <citation type="journal article" date="2023" name="Mol. Phylogenet. Evol.">
        <title>Genome-scale phylogeny and comparative genomics of the fungal order Sordariales.</title>
        <authorList>
            <person name="Hensen N."/>
            <person name="Bonometti L."/>
            <person name="Westerberg I."/>
            <person name="Brannstrom I.O."/>
            <person name="Guillou S."/>
            <person name="Cros-Aarteil S."/>
            <person name="Calhoun S."/>
            <person name="Haridas S."/>
            <person name="Kuo A."/>
            <person name="Mondo S."/>
            <person name="Pangilinan J."/>
            <person name="Riley R."/>
            <person name="LaButti K."/>
            <person name="Andreopoulos B."/>
            <person name="Lipzen A."/>
            <person name="Chen C."/>
            <person name="Yan M."/>
            <person name="Daum C."/>
            <person name="Ng V."/>
            <person name="Clum A."/>
            <person name="Steindorff A."/>
            <person name="Ohm R.A."/>
            <person name="Martin F."/>
            <person name="Silar P."/>
            <person name="Natvig D.O."/>
            <person name="Lalanne C."/>
            <person name="Gautier V."/>
            <person name="Ament-Velasquez S.L."/>
            <person name="Kruys A."/>
            <person name="Hutchinson M.I."/>
            <person name="Powell A.J."/>
            <person name="Barry K."/>
            <person name="Miller A.N."/>
            <person name="Grigoriev I.V."/>
            <person name="Debuchy R."/>
            <person name="Gladieux P."/>
            <person name="Hiltunen Thoren M."/>
            <person name="Johannesson H."/>
        </authorList>
    </citation>
    <scope>NUCLEOTIDE SEQUENCE</scope>
    <source>
        <strain evidence="3">PSN293</strain>
    </source>
</reference>
<keyword evidence="2" id="KW-0812">Transmembrane</keyword>
<evidence type="ECO:0000313" key="4">
    <source>
        <dbReference type="Proteomes" id="UP001301769"/>
    </source>
</evidence>
<keyword evidence="4" id="KW-1185">Reference proteome</keyword>
<reference evidence="3" key="2">
    <citation type="submission" date="2023-05" db="EMBL/GenBank/DDBJ databases">
        <authorList>
            <consortium name="Lawrence Berkeley National Laboratory"/>
            <person name="Steindorff A."/>
            <person name="Hensen N."/>
            <person name="Bonometti L."/>
            <person name="Westerberg I."/>
            <person name="Brannstrom I.O."/>
            <person name="Guillou S."/>
            <person name="Cros-Aarteil S."/>
            <person name="Calhoun S."/>
            <person name="Haridas S."/>
            <person name="Kuo A."/>
            <person name="Mondo S."/>
            <person name="Pangilinan J."/>
            <person name="Riley R."/>
            <person name="Labutti K."/>
            <person name="Andreopoulos B."/>
            <person name="Lipzen A."/>
            <person name="Chen C."/>
            <person name="Yanf M."/>
            <person name="Daum C."/>
            <person name="Ng V."/>
            <person name="Clum A."/>
            <person name="Ohm R."/>
            <person name="Martin F."/>
            <person name="Silar P."/>
            <person name="Natvig D."/>
            <person name="Lalanne C."/>
            <person name="Gautier V."/>
            <person name="Ament-Velasquez S.L."/>
            <person name="Kruys A."/>
            <person name="Hutchinson M.I."/>
            <person name="Powell A.J."/>
            <person name="Barry K."/>
            <person name="Miller A.N."/>
            <person name="Grigoriev I.V."/>
            <person name="Debuchy R."/>
            <person name="Gladieux P."/>
            <person name="Thoren M.H."/>
            <person name="Johannesson H."/>
        </authorList>
    </citation>
    <scope>NUCLEOTIDE SEQUENCE</scope>
    <source>
        <strain evidence="3">PSN293</strain>
    </source>
</reference>
<protein>
    <recommendedName>
        <fullName evidence="5">Ring-like domain-containing protein</fullName>
    </recommendedName>
</protein>
<dbReference type="AlphaFoldDB" id="A0AAN6Y954"/>
<name>A0AAN6Y954_9PEZI</name>
<feature type="transmembrane region" description="Helical" evidence="2">
    <location>
        <begin position="319"/>
        <end position="343"/>
    </location>
</feature>
<keyword evidence="2" id="KW-0472">Membrane</keyword>
<evidence type="ECO:0000256" key="1">
    <source>
        <dbReference type="SAM" id="MobiDB-lite"/>
    </source>
</evidence>
<comment type="caution">
    <text evidence="3">The sequence shown here is derived from an EMBL/GenBank/DDBJ whole genome shotgun (WGS) entry which is preliminary data.</text>
</comment>
<keyword evidence="2" id="KW-1133">Transmembrane helix</keyword>
<feature type="compositionally biased region" description="Basic and acidic residues" evidence="1">
    <location>
        <begin position="385"/>
        <end position="395"/>
    </location>
</feature>
<gene>
    <name evidence="3" type="ORF">QBC37DRAFT_421325</name>
</gene>
<feature type="compositionally biased region" description="Basic and acidic residues" evidence="1">
    <location>
        <begin position="33"/>
        <end position="42"/>
    </location>
</feature>